<feature type="compositionally biased region" description="Basic and acidic residues" evidence="1">
    <location>
        <begin position="52"/>
        <end position="66"/>
    </location>
</feature>
<feature type="region of interest" description="Disordered" evidence="1">
    <location>
        <begin position="1"/>
        <end position="35"/>
    </location>
</feature>
<dbReference type="Proteomes" id="UP000824211">
    <property type="component" value="Unassembled WGS sequence"/>
</dbReference>
<organism evidence="2 3">
    <name type="scientific">Candidatus Faecalibacterium faecipullorum</name>
    <dbReference type="NCBI Taxonomy" id="2838578"/>
    <lineage>
        <taxon>Bacteria</taxon>
        <taxon>Bacillati</taxon>
        <taxon>Bacillota</taxon>
        <taxon>Clostridia</taxon>
        <taxon>Eubacteriales</taxon>
        <taxon>Oscillospiraceae</taxon>
        <taxon>Faecalibacterium</taxon>
    </lineage>
</organism>
<gene>
    <name evidence="2" type="ORF">H9771_06055</name>
</gene>
<dbReference type="EMBL" id="DWXX01000104">
    <property type="protein sequence ID" value="HJB59202.1"/>
    <property type="molecule type" value="Genomic_DNA"/>
</dbReference>
<evidence type="ECO:0000256" key="1">
    <source>
        <dbReference type="SAM" id="MobiDB-lite"/>
    </source>
</evidence>
<evidence type="ECO:0000313" key="3">
    <source>
        <dbReference type="Proteomes" id="UP000824211"/>
    </source>
</evidence>
<dbReference type="AlphaFoldDB" id="A0A9D2S782"/>
<feature type="region of interest" description="Disordered" evidence="1">
    <location>
        <begin position="48"/>
        <end position="81"/>
    </location>
</feature>
<comment type="caution">
    <text evidence="2">The sequence shown here is derived from an EMBL/GenBank/DDBJ whole genome shotgun (WGS) entry which is preliminary data.</text>
</comment>
<sequence>MTDPTDRTEHTGPAGRTGHTDHTGPAGPLPDAEDFWLELGPPAAYYGTDAYQRAKREGDASPDGERLGYTGAEPGARREKT</sequence>
<evidence type="ECO:0000313" key="2">
    <source>
        <dbReference type="EMBL" id="HJB59202.1"/>
    </source>
</evidence>
<proteinExistence type="predicted"/>
<reference evidence="2" key="2">
    <citation type="submission" date="2021-04" db="EMBL/GenBank/DDBJ databases">
        <authorList>
            <person name="Gilroy R."/>
        </authorList>
    </citation>
    <scope>NUCLEOTIDE SEQUENCE</scope>
    <source>
        <strain evidence="2">ChiHjej9B8-13557</strain>
    </source>
</reference>
<feature type="compositionally biased region" description="Basic and acidic residues" evidence="1">
    <location>
        <begin position="1"/>
        <end position="10"/>
    </location>
</feature>
<reference evidence="2" key="1">
    <citation type="journal article" date="2021" name="PeerJ">
        <title>Extensive microbial diversity within the chicken gut microbiome revealed by metagenomics and culture.</title>
        <authorList>
            <person name="Gilroy R."/>
            <person name="Ravi A."/>
            <person name="Getino M."/>
            <person name="Pursley I."/>
            <person name="Horton D.L."/>
            <person name="Alikhan N.F."/>
            <person name="Baker D."/>
            <person name="Gharbi K."/>
            <person name="Hall N."/>
            <person name="Watson M."/>
            <person name="Adriaenssens E.M."/>
            <person name="Foster-Nyarko E."/>
            <person name="Jarju S."/>
            <person name="Secka A."/>
            <person name="Antonio M."/>
            <person name="Oren A."/>
            <person name="Chaudhuri R.R."/>
            <person name="La Ragione R."/>
            <person name="Hildebrand F."/>
            <person name="Pallen M.J."/>
        </authorList>
    </citation>
    <scope>NUCLEOTIDE SEQUENCE</scope>
    <source>
        <strain evidence="2">ChiHjej9B8-13557</strain>
    </source>
</reference>
<accession>A0A9D2S782</accession>
<name>A0A9D2S782_9FIRM</name>
<protein>
    <submittedName>
        <fullName evidence="2">Uncharacterized protein</fullName>
    </submittedName>
</protein>